<feature type="compositionally biased region" description="Low complexity" evidence="7">
    <location>
        <begin position="562"/>
        <end position="573"/>
    </location>
</feature>
<feature type="compositionally biased region" description="Basic and acidic residues" evidence="7">
    <location>
        <begin position="66"/>
        <end position="80"/>
    </location>
</feature>
<dbReference type="Proteomes" id="UP001287286">
    <property type="component" value="Unassembled WGS sequence"/>
</dbReference>
<dbReference type="Pfam" id="PF05700">
    <property type="entry name" value="BCAS2"/>
    <property type="match status" value="1"/>
</dbReference>
<sequence length="772" mass="84466">MAACRALSSSGDAAVARSAKKAPRQGHRRRRRMTRSHKANDRDHKGLADGTAAPTEHLPRFFAKHGYADADPKKIKKDGGGKGNWGNFGEEVVDEDFRFTNARRRSNSSTVSHHMGEFKTKFDVNEPEPVFEESVHGPTSDEGDDLSKTDSSESGGSLSSFTTSSQVTMGDGAMMDRHAEGRAAHVPRLPDGVQLVRREGPKSTAHTLRERRKQRRGADVGRAGAKRIVTSHVEGRNGLGWAGLEEEWRGRGRKTQRRSDAFNVFLCPWQHVGGRCERCLPRVCPSGRLAEGATAPLLRPIVMARGSLLYLPGMEGEGERVAHTEVSVRRGTERRQHRSAALHSMWSRCQCHWMPAVQGGRVVTPAQRSLPALRARSSNDDQTRLKNRRPDQTAHPRDHIPVYLHNGNSSASTTTTTSSTATTTSTSACPSTNLPNLAPIVHPHGPHQLAGDTIAAGPATSSSIRDATTTDDDDKDQAEKLWHSSRHPARSSREEQVGSFEQTAVRNERPQHTHRRDGEQKPPQRQDTMAVPPAYLESLPYIDTEPSPEALAAARTLISAEQASSSSSSEQSSLPPLREPSFSPALTTELSRVASSTPLQPLSLSRYEAQELPPAPAAPSTTTSKSTRRTRRGSASSSSASAAAAAITSSYVNDDLRPVLSNAYVSAAYLAARNQNLALLDRHGANAWLVSNYHLEQSLRAVERDLAGVKRDIDLVNAARQRRQEDVRAEMLMLEESWRKGVGKVLETEVAVEELKAQVREELKNQSAQQHS</sequence>
<dbReference type="EMBL" id="JAWRVI010000035">
    <property type="protein sequence ID" value="KAK4087095.1"/>
    <property type="molecule type" value="Genomic_DNA"/>
</dbReference>
<keyword evidence="4" id="KW-0747">Spliceosome</keyword>
<feature type="compositionally biased region" description="Low complexity" evidence="7">
    <location>
        <begin position="409"/>
        <end position="428"/>
    </location>
</feature>
<evidence type="ECO:0000256" key="6">
    <source>
        <dbReference type="ARBA" id="ARBA00023242"/>
    </source>
</evidence>
<accession>A0ABR0BSW2</accession>
<comment type="subcellular location">
    <subcellularLocation>
        <location evidence="1">Nucleus</location>
    </subcellularLocation>
</comment>
<feature type="region of interest" description="Disordered" evidence="7">
    <location>
        <begin position="1"/>
        <end position="89"/>
    </location>
</feature>
<keyword evidence="3" id="KW-0507">mRNA processing</keyword>
<evidence type="ECO:0000256" key="5">
    <source>
        <dbReference type="ARBA" id="ARBA00023187"/>
    </source>
</evidence>
<evidence type="ECO:0000256" key="3">
    <source>
        <dbReference type="ARBA" id="ARBA00022664"/>
    </source>
</evidence>
<reference evidence="8 9" key="1">
    <citation type="journal article" date="2024" name="Microbiol. Resour. Announc.">
        <title>Genome annotations for the ascomycete fungi Trichoderma harzianum, Trichoderma aggressivum, and Purpureocillium lilacinum.</title>
        <authorList>
            <person name="Beijen E.P.W."/>
            <person name="Ohm R.A."/>
        </authorList>
    </citation>
    <scope>NUCLEOTIDE SEQUENCE [LARGE SCALE GENOMIC DNA]</scope>
    <source>
        <strain evidence="8 9">CBS 150709</strain>
    </source>
</reference>
<evidence type="ECO:0000256" key="1">
    <source>
        <dbReference type="ARBA" id="ARBA00004123"/>
    </source>
</evidence>
<dbReference type="PANTHER" id="PTHR13296">
    <property type="entry name" value="BCAS2 PROTEIN"/>
    <property type="match status" value="1"/>
</dbReference>
<keyword evidence="6" id="KW-0539">Nucleus</keyword>
<feature type="compositionally biased region" description="Low complexity" evidence="7">
    <location>
        <begin position="152"/>
        <end position="168"/>
    </location>
</feature>
<name>A0ABR0BSW2_PURLI</name>
<feature type="compositionally biased region" description="Basic residues" evidence="7">
    <location>
        <begin position="18"/>
        <end position="37"/>
    </location>
</feature>
<evidence type="ECO:0000313" key="8">
    <source>
        <dbReference type="EMBL" id="KAK4087095.1"/>
    </source>
</evidence>
<feature type="region of interest" description="Disordered" evidence="7">
    <location>
        <begin position="368"/>
        <end position="530"/>
    </location>
</feature>
<evidence type="ECO:0000256" key="7">
    <source>
        <dbReference type="SAM" id="MobiDB-lite"/>
    </source>
</evidence>
<evidence type="ECO:0000256" key="2">
    <source>
        <dbReference type="ARBA" id="ARBA00010788"/>
    </source>
</evidence>
<feature type="compositionally biased region" description="Basic and acidic residues" evidence="7">
    <location>
        <begin position="377"/>
        <end position="400"/>
    </location>
</feature>
<comment type="similarity">
    <text evidence="2">Belongs to the SPF27 family.</text>
</comment>
<feature type="region of interest" description="Disordered" evidence="7">
    <location>
        <begin position="562"/>
        <end position="583"/>
    </location>
</feature>
<comment type="caution">
    <text evidence="8">The sequence shown here is derived from an EMBL/GenBank/DDBJ whole genome shotgun (WGS) entry which is preliminary data.</text>
</comment>
<dbReference type="InterPro" id="IPR008409">
    <property type="entry name" value="SPF27"/>
</dbReference>
<feature type="region of interest" description="Disordered" evidence="7">
    <location>
        <begin position="611"/>
        <end position="639"/>
    </location>
</feature>
<gene>
    <name evidence="8" type="ORF">Purlil1_8614</name>
</gene>
<evidence type="ECO:0000313" key="9">
    <source>
        <dbReference type="Proteomes" id="UP001287286"/>
    </source>
</evidence>
<feature type="region of interest" description="Disordered" evidence="7">
    <location>
        <begin position="117"/>
        <end position="169"/>
    </location>
</feature>
<feature type="compositionally biased region" description="Basic and acidic residues" evidence="7">
    <location>
        <begin position="38"/>
        <end position="47"/>
    </location>
</feature>
<keyword evidence="9" id="KW-1185">Reference proteome</keyword>
<organism evidence="8 9">
    <name type="scientific">Purpureocillium lilacinum</name>
    <name type="common">Paecilomyces lilacinus</name>
    <dbReference type="NCBI Taxonomy" id="33203"/>
    <lineage>
        <taxon>Eukaryota</taxon>
        <taxon>Fungi</taxon>
        <taxon>Dikarya</taxon>
        <taxon>Ascomycota</taxon>
        <taxon>Pezizomycotina</taxon>
        <taxon>Sordariomycetes</taxon>
        <taxon>Hypocreomycetidae</taxon>
        <taxon>Hypocreales</taxon>
        <taxon>Ophiocordycipitaceae</taxon>
        <taxon>Purpureocillium</taxon>
    </lineage>
</organism>
<dbReference type="PANTHER" id="PTHR13296:SF0">
    <property type="entry name" value="PRE-MRNA-SPLICING FACTOR SPF27"/>
    <property type="match status" value="1"/>
</dbReference>
<feature type="compositionally biased region" description="Basic and acidic residues" evidence="7">
    <location>
        <begin position="506"/>
        <end position="524"/>
    </location>
</feature>
<protein>
    <submittedName>
        <fullName evidence="8">Uncharacterized protein</fullName>
    </submittedName>
</protein>
<keyword evidence="5" id="KW-0508">mRNA splicing</keyword>
<feature type="region of interest" description="Disordered" evidence="7">
    <location>
        <begin position="184"/>
        <end position="224"/>
    </location>
</feature>
<proteinExistence type="inferred from homology"/>
<evidence type="ECO:0000256" key="4">
    <source>
        <dbReference type="ARBA" id="ARBA00022728"/>
    </source>
</evidence>